<dbReference type="SMART" id="SM00418">
    <property type="entry name" value="HTH_ARSR"/>
    <property type="match status" value="1"/>
</dbReference>
<gene>
    <name evidence="2" type="ORF">GWK10_05500</name>
</gene>
<accession>A0A6M0CFQ1</accession>
<evidence type="ECO:0000259" key="1">
    <source>
        <dbReference type="PROSITE" id="PS50987"/>
    </source>
</evidence>
<dbReference type="PANTHER" id="PTHR38600:SF2">
    <property type="entry name" value="SLL0088 PROTEIN"/>
    <property type="match status" value="1"/>
</dbReference>
<keyword evidence="3" id="KW-1185">Reference proteome</keyword>
<dbReference type="AlphaFoldDB" id="A0A6M0CFQ1"/>
<dbReference type="PANTHER" id="PTHR38600">
    <property type="entry name" value="TRANSCRIPTIONAL REGULATORY PROTEIN"/>
    <property type="match status" value="1"/>
</dbReference>
<dbReference type="InterPro" id="IPR011991">
    <property type="entry name" value="ArsR-like_HTH"/>
</dbReference>
<dbReference type="InterPro" id="IPR036390">
    <property type="entry name" value="WH_DNA-bd_sf"/>
</dbReference>
<evidence type="ECO:0000313" key="2">
    <source>
        <dbReference type="EMBL" id="NER16655.1"/>
    </source>
</evidence>
<feature type="domain" description="HTH arsR-type" evidence="1">
    <location>
        <begin position="1"/>
        <end position="94"/>
    </location>
</feature>
<protein>
    <submittedName>
        <fullName evidence="2">Metalloregulator ArsR/SmtB family transcription factor</fullName>
    </submittedName>
</protein>
<dbReference type="EMBL" id="JAABOQ010000002">
    <property type="protein sequence ID" value="NER16655.1"/>
    <property type="molecule type" value="Genomic_DNA"/>
</dbReference>
<proteinExistence type="predicted"/>
<dbReference type="GO" id="GO:0003700">
    <property type="term" value="F:DNA-binding transcription factor activity"/>
    <property type="evidence" value="ECO:0007669"/>
    <property type="project" value="InterPro"/>
</dbReference>
<dbReference type="NCBIfam" id="NF033788">
    <property type="entry name" value="HTH_metalloreg"/>
    <property type="match status" value="1"/>
</dbReference>
<dbReference type="CDD" id="cd00090">
    <property type="entry name" value="HTH_ARSR"/>
    <property type="match status" value="1"/>
</dbReference>
<dbReference type="PRINTS" id="PR00778">
    <property type="entry name" value="HTHARSR"/>
</dbReference>
<dbReference type="InterPro" id="IPR036388">
    <property type="entry name" value="WH-like_DNA-bd_sf"/>
</dbReference>
<dbReference type="InterPro" id="IPR001845">
    <property type="entry name" value="HTH_ArsR_DNA-bd_dom"/>
</dbReference>
<dbReference type="RefSeq" id="WP_164030022.1">
    <property type="nucleotide sequence ID" value="NZ_JAABOQ010000002.1"/>
</dbReference>
<dbReference type="Gene3D" id="1.10.10.10">
    <property type="entry name" value="Winged helix-like DNA-binding domain superfamily/Winged helix DNA-binding domain"/>
    <property type="match status" value="1"/>
</dbReference>
<dbReference type="SUPFAM" id="SSF46785">
    <property type="entry name" value="Winged helix' DNA-binding domain"/>
    <property type="match status" value="1"/>
</dbReference>
<reference evidence="2 3" key="1">
    <citation type="submission" date="2020-01" db="EMBL/GenBank/DDBJ databases">
        <title>Spongiivirga citrea KCTC 32990T.</title>
        <authorList>
            <person name="Wang G."/>
        </authorList>
    </citation>
    <scope>NUCLEOTIDE SEQUENCE [LARGE SCALE GENOMIC DNA]</scope>
    <source>
        <strain evidence="2 3">KCTC 32990</strain>
    </source>
</reference>
<sequence length="111" mass="12585">MQSNKITKILKAIADPTRRDIFHALVIAASALPITEVSAQFEISRQGVTKHLKTLENAGLVEITTQGRERFCSADPKPLKAVQKWLQFYEQFWGDALSNLENFLDNKNIKE</sequence>
<organism evidence="2 3">
    <name type="scientific">Spongiivirga citrea</name>
    <dbReference type="NCBI Taxonomy" id="1481457"/>
    <lineage>
        <taxon>Bacteria</taxon>
        <taxon>Pseudomonadati</taxon>
        <taxon>Bacteroidota</taxon>
        <taxon>Flavobacteriia</taxon>
        <taxon>Flavobacteriales</taxon>
        <taxon>Flavobacteriaceae</taxon>
        <taxon>Spongiivirga</taxon>
    </lineage>
</organism>
<evidence type="ECO:0000313" key="3">
    <source>
        <dbReference type="Proteomes" id="UP000474296"/>
    </source>
</evidence>
<name>A0A6M0CFQ1_9FLAO</name>
<dbReference type="PROSITE" id="PS50987">
    <property type="entry name" value="HTH_ARSR_2"/>
    <property type="match status" value="1"/>
</dbReference>
<dbReference type="Pfam" id="PF12840">
    <property type="entry name" value="HTH_20"/>
    <property type="match status" value="1"/>
</dbReference>
<dbReference type="Proteomes" id="UP000474296">
    <property type="component" value="Unassembled WGS sequence"/>
</dbReference>
<comment type="caution">
    <text evidence="2">The sequence shown here is derived from an EMBL/GenBank/DDBJ whole genome shotgun (WGS) entry which is preliminary data.</text>
</comment>